<dbReference type="SUPFAM" id="SSF53474">
    <property type="entry name" value="alpha/beta-Hydrolases"/>
    <property type="match status" value="1"/>
</dbReference>
<comment type="caution">
    <text evidence="1">The sequence shown here is derived from an EMBL/GenBank/DDBJ whole genome shotgun (WGS) entry which is preliminary data.</text>
</comment>
<dbReference type="Proteomes" id="UP000284557">
    <property type="component" value="Unassembled WGS sequence"/>
</dbReference>
<dbReference type="Gene3D" id="3.40.50.1820">
    <property type="entry name" value="alpha/beta hydrolase"/>
    <property type="match status" value="1"/>
</dbReference>
<gene>
    <name evidence="1" type="ORF">D2E76_23400</name>
</gene>
<reference evidence="1 2" key="1">
    <citation type="submission" date="2018-08" db="EMBL/GenBank/DDBJ databases">
        <title>Linezolid Resistance in Mycobacterium abscessus: MIC Distribution and Comprehensive Investigation of Resistance Mechanisms.</title>
        <authorList>
            <person name="Ye M."/>
            <person name="Xu L."/>
            <person name="Zou Y."/>
            <person name="Li B."/>
            <person name="Guo Q."/>
            <person name="Zhang Y."/>
            <person name="Zhan M."/>
            <person name="Xu B."/>
            <person name="Yu F."/>
            <person name="Zhang Z."/>
            <person name="Chu H."/>
        </authorList>
    </citation>
    <scope>NUCLEOTIDE SEQUENCE [LARGE SCALE GENOMIC DNA]</scope>
    <source>
        <strain evidence="1 2">G143</strain>
    </source>
</reference>
<dbReference type="Gene3D" id="1.10.10.1120">
    <property type="entry name" value="Lysin B, C-terminal linker domain"/>
    <property type="match status" value="1"/>
</dbReference>
<dbReference type="InterPro" id="IPR029058">
    <property type="entry name" value="AB_hydrolase_fold"/>
</dbReference>
<evidence type="ECO:0000313" key="2">
    <source>
        <dbReference type="Proteomes" id="UP000284557"/>
    </source>
</evidence>
<sequence length="304" mass="33612">MVDRFKAYAKAADGGPLKPDAYFGFDDQAVQREYQRRTGQPQTGLVSEDDLIKLGAMAVLFTVQGTGVDMWTGYPADTARACLDLCRWQPIGNYPADPFPMWQSIIKGIIELRLQLRDYANRYPGYRIWLDGYSQGAIVVAWVFKHDILVEDGILHDLLPQVKKAVTHGSPMRELGKANGNLRAGWPIPDGHGILYDRLEGTPDWWLDFAHGANSEWGRDLYTDVERGARGDNESAISDIVMQQTLLSGPISLAKRVAALIENPIEGLPAVVESIYDAGMFFGSGTGPHVNYDIGPAIDYLRAA</sequence>
<evidence type="ECO:0000313" key="1">
    <source>
        <dbReference type="EMBL" id="RIT32766.1"/>
    </source>
</evidence>
<organism evidence="1 2">
    <name type="scientific">Mycobacteroides abscessus</name>
    <dbReference type="NCBI Taxonomy" id="36809"/>
    <lineage>
        <taxon>Bacteria</taxon>
        <taxon>Bacillati</taxon>
        <taxon>Actinomycetota</taxon>
        <taxon>Actinomycetes</taxon>
        <taxon>Mycobacteriales</taxon>
        <taxon>Mycobacteriaceae</taxon>
        <taxon>Mycobacteroides</taxon>
    </lineage>
</organism>
<name>A0ABD7HIL8_9MYCO</name>
<accession>A0ABD7HIL8</accession>
<dbReference type="EMBL" id="QXBN01000023">
    <property type="protein sequence ID" value="RIT32766.1"/>
    <property type="molecule type" value="Genomic_DNA"/>
</dbReference>
<dbReference type="AlphaFoldDB" id="A0ABD7HIL8"/>
<protein>
    <submittedName>
        <fullName evidence="1">Cutinase family protein</fullName>
    </submittedName>
</protein>
<proteinExistence type="predicted"/>
<dbReference type="InterPro" id="IPR041855">
    <property type="entry name" value="Lysin_B_C_ter"/>
</dbReference>